<evidence type="ECO:0000313" key="1">
    <source>
        <dbReference type="EMBL" id="MCP2000778.1"/>
    </source>
</evidence>
<keyword evidence="2" id="KW-1185">Reference proteome</keyword>
<evidence type="ECO:0000313" key="2">
    <source>
        <dbReference type="Proteomes" id="UP001205486"/>
    </source>
</evidence>
<organism evidence="1 2">
    <name type="scientific">Nitrobacter winogradskyi</name>
    <name type="common">Nitrobacter agilis</name>
    <dbReference type="NCBI Taxonomy" id="913"/>
    <lineage>
        <taxon>Bacteria</taxon>
        <taxon>Pseudomonadati</taxon>
        <taxon>Pseudomonadota</taxon>
        <taxon>Alphaproteobacteria</taxon>
        <taxon>Hyphomicrobiales</taxon>
        <taxon>Nitrobacteraceae</taxon>
        <taxon>Nitrobacter</taxon>
    </lineage>
</organism>
<name>A0ACC6AMU7_NITWI</name>
<dbReference type="EMBL" id="JALJZS010000002">
    <property type="protein sequence ID" value="MCP2000778.1"/>
    <property type="molecule type" value="Genomic_DNA"/>
</dbReference>
<protein>
    <submittedName>
        <fullName evidence="1">Uncharacterized protein</fullName>
    </submittedName>
</protein>
<accession>A0ACC6AMU7</accession>
<sequence length="94" mass="9861">MQVAGNSCPTHLNPPVAVLLTFTVLVGLILISTTGSCVRRIRPSIVKSPRLMLADVMKISAYVLIGHAATKQVAAPAATITSFESMVNILNTGT</sequence>
<dbReference type="Proteomes" id="UP001205486">
    <property type="component" value="Unassembled WGS sequence"/>
</dbReference>
<comment type="caution">
    <text evidence="1">The sequence shown here is derived from an EMBL/GenBank/DDBJ whole genome shotgun (WGS) entry which is preliminary data.</text>
</comment>
<proteinExistence type="predicted"/>
<reference evidence="1" key="1">
    <citation type="submission" date="2022-03" db="EMBL/GenBank/DDBJ databases">
        <title>Interactions between chemoautotrophic and heterotrophic bacteria.</title>
        <authorList>
            <person name="Santoro A."/>
        </authorList>
    </citation>
    <scope>NUCLEOTIDE SEQUENCE</scope>
    <source>
        <strain evidence="1">Nb-106</strain>
    </source>
</reference>
<gene>
    <name evidence="1" type="ORF">J2S34_003226</name>
</gene>